<proteinExistence type="predicted"/>
<feature type="compositionally biased region" description="Polar residues" evidence="1">
    <location>
        <begin position="123"/>
        <end position="139"/>
    </location>
</feature>
<evidence type="ECO:0000256" key="1">
    <source>
        <dbReference type="SAM" id="MobiDB-lite"/>
    </source>
</evidence>
<feature type="compositionally biased region" description="Basic and acidic residues" evidence="1">
    <location>
        <begin position="368"/>
        <end position="379"/>
    </location>
</feature>
<feature type="region of interest" description="Disordered" evidence="1">
    <location>
        <begin position="120"/>
        <end position="211"/>
    </location>
</feature>
<reference evidence="4" key="1">
    <citation type="journal article" date="2023" name="Mol. Phylogenet. Evol.">
        <title>Genome-scale phylogeny and comparative genomics of the fungal order Sordariales.</title>
        <authorList>
            <person name="Hensen N."/>
            <person name="Bonometti L."/>
            <person name="Westerberg I."/>
            <person name="Brannstrom I.O."/>
            <person name="Guillou S."/>
            <person name="Cros-Aarteil S."/>
            <person name="Calhoun S."/>
            <person name="Haridas S."/>
            <person name="Kuo A."/>
            <person name="Mondo S."/>
            <person name="Pangilinan J."/>
            <person name="Riley R."/>
            <person name="LaButti K."/>
            <person name="Andreopoulos B."/>
            <person name="Lipzen A."/>
            <person name="Chen C."/>
            <person name="Yan M."/>
            <person name="Daum C."/>
            <person name="Ng V."/>
            <person name="Clum A."/>
            <person name="Steindorff A."/>
            <person name="Ohm R.A."/>
            <person name="Martin F."/>
            <person name="Silar P."/>
            <person name="Natvig D.O."/>
            <person name="Lalanne C."/>
            <person name="Gautier V."/>
            <person name="Ament-Velasquez S.L."/>
            <person name="Kruys A."/>
            <person name="Hutchinson M.I."/>
            <person name="Powell A.J."/>
            <person name="Barry K."/>
            <person name="Miller A.N."/>
            <person name="Grigoriev I.V."/>
            <person name="Debuchy R."/>
            <person name="Gladieux P."/>
            <person name="Hiltunen Thoren M."/>
            <person name="Johannesson H."/>
        </authorList>
    </citation>
    <scope>NUCLEOTIDE SEQUENCE [LARGE SCALE GENOMIC DNA]</scope>
    <source>
        <strain evidence="4">CBS 284.82</strain>
    </source>
</reference>
<feature type="compositionally biased region" description="Low complexity" evidence="1">
    <location>
        <begin position="177"/>
        <end position="192"/>
    </location>
</feature>
<evidence type="ECO:0000256" key="2">
    <source>
        <dbReference type="SAM" id="SignalP"/>
    </source>
</evidence>
<keyword evidence="4" id="KW-1185">Reference proteome</keyword>
<feature type="signal peptide" evidence="2">
    <location>
        <begin position="1"/>
        <end position="24"/>
    </location>
</feature>
<keyword evidence="2" id="KW-0732">Signal</keyword>
<dbReference type="AlphaFoldDB" id="A0AAN6PIA7"/>
<dbReference type="Proteomes" id="UP001303115">
    <property type="component" value="Unassembled WGS sequence"/>
</dbReference>
<feature type="chain" id="PRO_5042929785" evidence="2">
    <location>
        <begin position="25"/>
        <end position="735"/>
    </location>
</feature>
<comment type="caution">
    <text evidence="3">The sequence shown here is derived from an EMBL/GenBank/DDBJ whole genome shotgun (WGS) entry which is preliminary data.</text>
</comment>
<sequence>MVGGRKVLLSIAVLTSLGFDSVVGGRLRRQDGTADTVQGAAGAAGSSASSQADVVSLSQPSEAVAIVATASEGPTGSTAGGEGSSPGLVPQAVSSRGLENLATSIGEKYVDPGAFDAGGAALTTDTRAPTRSAEPTRSSVEPGAETNRGPPPEEPRSSSTQVAAAKPVADDSGYNYAPATTAAQAATPAQAAPTPPRGGPKGTPPKLTSSAQITRATTETVDLGYGTTFVTMTRDANETFTYSPSGSVNYCKPSELDGAPTSWSVVYTSTITWYGNPEDYTQPYPPITVPGPTASCVVPISPPKLTISVCASTGTGTEYKTCEVTITTESLGFGIQTTATPSVVFLTTDKNPAVVFSSLDKPNYGVSEDPRTRDNHASRPTDAAVGDNSSPGYNSEGAPRTISDPAQRPTPTPVTVAVQPTAVVVNGNTIRDNPAQPTQTVIIAGQTFTIDPTRVVGAGATIDRPSATGGVYVPAPTSTDMGGVPVVVSSTVAIIGGSSFTLGPTPTTATVSGQTFTIGPSSIAAASQTLPLPTLPSPTEVVVAGGDLITAIGSSVLVIHGTTLTYGTLTGSDTTVVTVDDDVLTLGHGGITAHGGAVTLGGTHAASPQDTQYALVGGASITKIGASVVVVQGVTYTVGPGTGTTTTRVGGESVTIMPEGVEVGTLSLMFPFGPTTVITPGAGVGGGAAATATGAGTGDGGSGGDAEEDGVGAVRPWVVGVVWGVGVALGVGVMV</sequence>
<protein>
    <submittedName>
        <fullName evidence="3">Uncharacterized protein</fullName>
    </submittedName>
</protein>
<evidence type="ECO:0000313" key="3">
    <source>
        <dbReference type="EMBL" id="KAK4041172.1"/>
    </source>
</evidence>
<evidence type="ECO:0000313" key="4">
    <source>
        <dbReference type="Proteomes" id="UP001303115"/>
    </source>
</evidence>
<feature type="region of interest" description="Disordered" evidence="1">
    <location>
        <begin position="72"/>
        <end position="91"/>
    </location>
</feature>
<organism evidence="3 4">
    <name type="scientific">Parachaetomium inaequale</name>
    <dbReference type="NCBI Taxonomy" id="2588326"/>
    <lineage>
        <taxon>Eukaryota</taxon>
        <taxon>Fungi</taxon>
        <taxon>Dikarya</taxon>
        <taxon>Ascomycota</taxon>
        <taxon>Pezizomycotina</taxon>
        <taxon>Sordariomycetes</taxon>
        <taxon>Sordariomycetidae</taxon>
        <taxon>Sordariales</taxon>
        <taxon>Chaetomiaceae</taxon>
        <taxon>Parachaetomium</taxon>
    </lineage>
</organism>
<dbReference type="EMBL" id="MU854362">
    <property type="protein sequence ID" value="KAK4041172.1"/>
    <property type="molecule type" value="Genomic_DNA"/>
</dbReference>
<feature type="region of interest" description="Disordered" evidence="1">
    <location>
        <begin position="357"/>
        <end position="413"/>
    </location>
</feature>
<name>A0AAN6PIA7_9PEZI</name>
<accession>A0AAN6PIA7</accession>
<gene>
    <name evidence="3" type="ORF">C8A01DRAFT_34789</name>
</gene>